<feature type="chain" id="PRO_5035195163" evidence="8">
    <location>
        <begin position="27"/>
        <end position="463"/>
    </location>
</feature>
<organism evidence="9 10">
    <name type="scientific">Taishania pollutisoli</name>
    <dbReference type="NCBI Taxonomy" id="2766479"/>
    <lineage>
        <taxon>Bacteria</taxon>
        <taxon>Pseudomonadati</taxon>
        <taxon>Bacteroidota</taxon>
        <taxon>Flavobacteriia</taxon>
        <taxon>Flavobacteriales</taxon>
        <taxon>Crocinitomicaceae</taxon>
        <taxon>Taishania</taxon>
    </lineage>
</organism>
<dbReference type="EMBL" id="JACVEL010000016">
    <property type="protein sequence ID" value="MBC9813819.1"/>
    <property type="molecule type" value="Genomic_DNA"/>
</dbReference>
<dbReference type="GO" id="GO:0015562">
    <property type="term" value="F:efflux transmembrane transporter activity"/>
    <property type="evidence" value="ECO:0007669"/>
    <property type="project" value="InterPro"/>
</dbReference>
<reference evidence="9" key="1">
    <citation type="submission" date="2020-09" db="EMBL/GenBank/DDBJ databases">
        <title>Taishania pollutisoli gen. nov., sp. nov., Isolated from Tetrabromobisphenol A-Contaminated Soil.</title>
        <authorList>
            <person name="Chen Q."/>
        </authorList>
    </citation>
    <scope>NUCLEOTIDE SEQUENCE</scope>
    <source>
        <strain evidence="9">CZZ-1</strain>
    </source>
</reference>
<dbReference type="AlphaFoldDB" id="A0A8J6P825"/>
<dbReference type="SUPFAM" id="SSF56954">
    <property type="entry name" value="Outer membrane efflux proteins (OEP)"/>
    <property type="match status" value="1"/>
</dbReference>
<dbReference type="GO" id="GO:1990281">
    <property type="term" value="C:efflux pump complex"/>
    <property type="evidence" value="ECO:0007669"/>
    <property type="project" value="TreeGrafter"/>
</dbReference>
<keyword evidence="4" id="KW-1134">Transmembrane beta strand</keyword>
<evidence type="ECO:0000256" key="7">
    <source>
        <dbReference type="ARBA" id="ARBA00023237"/>
    </source>
</evidence>
<dbReference type="PANTHER" id="PTHR30026:SF20">
    <property type="entry name" value="OUTER MEMBRANE PROTEIN TOLC"/>
    <property type="match status" value="1"/>
</dbReference>
<comment type="subcellular location">
    <subcellularLocation>
        <location evidence="1">Cell outer membrane</location>
    </subcellularLocation>
</comment>
<sequence>MKKHKLDLAILAILPCIIGSNLLAQSAPSLQEILDSAIVHDYGYENTQLALKQIELNQEKIKDTYMPRLELNAKEGYAYGAFNLTTPAFAIPQLQLGLPEHENRYMLDNFITQAELKASFVVFAGGKVGNLKKANEARLEAETLMTTVDRNTIIENVTAMYDQLGMLKSVKLMLDESQKRLTENKKTAEKALSLGLITQYEYNKIDLAVSQLDAKYKEYEGKRKLVLLTLQSATKIDLVRLEKIDEDISLLAVNYIETPLNRPELRALEAVVRANEYKLKAAKTWWVPKIGASASLTYVGLHNTNLRTKDPFILTQQPLDYKFQNLNAAPLFMAGVGLKWDLFDGREGINDVKRSKLDLQMAMNKQADTEEKITMQLEKNKVELEIAYSQIEIKNVALTLAQNAMSQATKEYEVGLIKSVDLIDAENDLQQAELEYTQAIFQQRRAAISYLEAVGTLEIIRLK</sequence>
<evidence type="ECO:0000256" key="2">
    <source>
        <dbReference type="ARBA" id="ARBA00007613"/>
    </source>
</evidence>
<dbReference type="GO" id="GO:0015288">
    <property type="term" value="F:porin activity"/>
    <property type="evidence" value="ECO:0007669"/>
    <property type="project" value="TreeGrafter"/>
</dbReference>
<gene>
    <name evidence="9" type="ORF">H9Y05_15190</name>
</gene>
<evidence type="ECO:0000256" key="5">
    <source>
        <dbReference type="ARBA" id="ARBA00022692"/>
    </source>
</evidence>
<evidence type="ECO:0000313" key="10">
    <source>
        <dbReference type="Proteomes" id="UP000652681"/>
    </source>
</evidence>
<keyword evidence="6" id="KW-0472">Membrane</keyword>
<accession>A0A8J6P825</accession>
<comment type="similarity">
    <text evidence="2">Belongs to the outer membrane factor (OMF) (TC 1.B.17) family.</text>
</comment>
<evidence type="ECO:0000313" key="9">
    <source>
        <dbReference type="EMBL" id="MBC9813819.1"/>
    </source>
</evidence>
<feature type="signal peptide" evidence="8">
    <location>
        <begin position="1"/>
        <end position="26"/>
    </location>
</feature>
<evidence type="ECO:0000256" key="4">
    <source>
        <dbReference type="ARBA" id="ARBA00022452"/>
    </source>
</evidence>
<keyword evidence="5" id="KW-0812">Transmembrane</keyword>
<proteinExistence type="inferred from homology"/>
<comment type="caution">
    <text evidence="9">The sequence shown here is derived from an EMBL/GenBank/DDBJ whole genome shotgun (WGS) entry which is preliminary data.</text>
</comment>
<protein>
    <submittedName>
        <fullName evidence="9">TolC family protein</fullName>
    </submittedName>
</protein>
<evidence type="ECO:0000256" key="6">
    <source>
        <dbReference type="ARBA" id="ARBA00023136"/>
    </source>
</evidence>
<dbReference type="RefSeq" id="WP_163492952.1">
    <property type="nucleotide sequence ID" value="NZ_JACVEL010000016.1"/>
</dbReference>
<evidence type="ECO:0000256" key="1">
    <source>
        <dbReference type="ARBA" id="ARBA00004442"/>
    </source>
</evidence>
<dbReference type="Proteomes" id="UP000652681">
    <property type="component" value="Unassembled WGS sequence"/>
</dbReference>
<dbReference type="GO" id="GO:0009279">
    <property type="term" value="C:cell outer membrane"/>
    <property type="evidence" value="ECO:0007669"/>
    <property type="project" value="UniProtKB-SubCell"/>
</dbReference>
<keyword evidence="7" id="KW-0998">Cell outer membrane</keyword>
<evidence type="ECO:0000256" key="8">
    <source>
        <dbReference type="SAM" id="SignalP"/>
    </source>
</evidence>
<dbReference type="InterPro" id="IPR051906">
    <property type="entry name" value="TolC-like"/>
</dbReference>
<dbReference type="Pfam" id="PF02321">
    <property type="entry name" value="OEP"/>
    <property type="match status" value="1"/>
</dbReference>
<evidence type="ECO:0000256" key="3">
    <source>
        <dbReference type="ARBA" id="ARBA00022448"/>
    </source>
</evidence>
<name>A0A8J6P825_9FLAO</name>
<dbReference type="Gene3D" id="1.20.1600.10">
    <property type="entry name" value="Outer membrane efflux proteins (OEP)"/>
    <property type="match status" value="1"/>
</dbReference>
<dbReference type="PANTHER" id="PTHR30026">
    <property type="entry name" value="OUTER MEMBRANE PROTEIN TOLC"/>
    <property type="match status" value="1"/>
</dbReference>
<keyword evidence="10" id="KW-1185">Reference proteome</keyword>
<dbReference type="InterPro" id="IPR003423">
    <property type="entry name" value="OMP_efflux"/>
</dbReference>
<keyword evidence="3" id="KW-0813">Transport</keyword>
<keyword evidence="8" id="KW-0732">Signal</keyword>